<dbReference type="Proteomes" id="UP001180020">
    <property type="component" value="Unassembled WGS sequence"/>
</dbReference>
<keyword evidence="2" id="KW-0472">Membrane</keyword>
<feature type="transmembrane region" description="Helical" evidence="2">
    <location>
        <begin position="159"/>
        <end position="176"/>
    </location>
</feature>
<sequence length="178" mass="19315">MQAFPFTNPKSTIISTSHSRFKSNTTTTNNNHIRIVSVKANNRRRRRTPRRSPPSPSEAAKLLIDGAVITASIWRRVSHPGPSILDFLVDNLGGGGGGLFRRRKRRIGGGVLGFWAVAAVVAAVLLLLLMGMSREFGVGILVGGFPFGGGIWKRRKRGYYGAAVAVAAATAFLRFLKR</sequence>
<name>A0AAV9F1K3_ACOCL</name>
<reference evidence="3" key="1">
    <citation type="journal article" date="2023" name="Nat. Commun.">
        <title>Diploid and tetraploid genomes of Acorus and the evolution of monocots.</title>
        <authorList>
            <person name="Ma L."/>
            <person name="Liu K.W."/>
            <person name="Li Z."/>
            <person name="Hsiao Y.Y."/>
            <person name="Qi Y."/>
            <person name="Fu T."/>
            <person name="Tang G.D."/>
            <person name="Zhang D."/>
            <person name="Sun W.H."/>
            <person name="Liu D.K."/>
            <person name="Li Y."/>
            <person name="Chen G.Z."/>
            <person name="Liu X.D."/>
            <person name="Liao X.Y."/>
            <person name="Jiang Y.T."/>
            <person name="Yu X."/>
            <person name="Hao Y."/>
            <person name="Huang J."/>
            <person name="Zhao X.W."/>
            <person name="Ke S."/>
            <person name="Chen Y.Y."/>
            <person name="Wu W.L."/>
            <person name="Hsu J.L."/>
            <person name="Lin Y.F."/>
            <person name="Huang M.D."/>
            <person name="Li C.Y."/>
            <person name="Huang L."/>
            <person name="Wang Z.W."/>
            <person name="Zhao X."/>
            <person name="Zhong W.Y."/>
            <person name="Peng D.H."/>
            <person name="Ahmad S."/>
            <person name="Lan S."/>
            <person name="Zhang J.S."/>
            <person name="Tsai W.C."/>
            <person name="Van de Peer Y."/>
            <person name="Liu Z.J."/>
        </authorList>
    </citation>
    <scope>NUCLEOTIDE SEQUENCE</scope>
    <source>
        <strain evidence="3">CP</strain>
    </source>
</reference>
<evidence type="ECO:0000256" key="2">
    <source>
        <dbReference type="SAM" id="Phobius"/>
    </source>
</evidence>
<comment type="caution">
    <text evidence="3">The sequence shown here is derived from an EMBL/GenBank/DDBJ whole genome shotgun (WGS) entry which is preliminary data.</text>
</comment>
<feature type="compositionally biased region" description="Basic residues" evidence="1">
    <location>
        <begin position="41"/>
        <end position="50"/>
    </location>
</feature>
<dbReference type="EMBL" id="JAUJYO010000004">
    <property type="protein sequence ID" value="KAK1319631.1"/>
    <property type="molecule type" value="Genomic_DNA"/>
</dbReference>
<protein>
    <recommendedName>
        <fullName evidence="5">Transmembrane protein</fullName>
    </recommendedName>
</protein>
<keyword evidence="2" id="KW-1133">Transmembrane helix</keyword>
<organism evidence="3 4">
    <name type="scientific">Acorus calamus</name>
    <name type="common">Sweet flag</name>
    <dbReference type="NCBI Taxonomy" id="4465"/>
    <lineage>
        <taxon>Eukaryota</taxon>
        <taxon>Viridiplantae</taxon>
        <taxon>Streptophyta</taxon>
        <taxon>Embryophyta</taxon>
        <taxon>Tracheophyta</taxon>
        <taxon>Spermatophyta</taxon>
        <taxon>Magnoliopsida</taxon>
        <taxon>Liliopsida</taxon>
        <taxon>Acoraceae</taxon>
        <taxon>Acorus</taxon>
    </lineage>
</organism>
<dbReference type="AlphaFoldDB" id="A0AAV9F1K3"/>
<evidence type="ECO:0000313" key="4">
    <source>
        <dbReference type="Proteomes" id="UP001180020"/>
    </source>
</evidence>
<keyword evidence="2" id="KW-0812">Transmembrane</keyword>
<proteinExistence type="predicted"/>
<accession>A0AAV9F1K3</accession>
<evidence type="ECO:0000256" key="1">
    <source>
        <dbReference type="SAM" id="MobiDB-lite"/>
    </source>
</evidence>
<evidence type="ECO:0008006" key="5">
    <source>
        <dbReference type="Google" id="ProtNLM"/>
    </source>
</evidence>
<reference evidence="3" key="2">
    <citation type="submission" date="2023-06" db="EMBL/GenBank/DDBJ databases">
        <authorList>
            <person name="Ma L."/>
            <person name="Liu K.-W."/>
            <person name="Li Z."/>
            <person name="Hsiao Y.-Y."/>
            <person name="Qi Y."/>
            <person name="Fu T."/>
            <person name="Tang G."/>
            <person name="Zhang D."/>
            <person name="Sun W.-H."/>
            <person name="Liu D.-K."/>
            <person name="Li Y."/>
            <person name="Chen G.-Z."/>
            <person name="Liu X.-D."/>
            <person name="Liao X.-Y."/>
            <person name="Jiang Y.-T."/>
            <person name="Yu X."/>
            <person name="Hao Y."/>
            <person name="Huang J."/>
            <person name="Zhao X.-W."/>
            <person name="Ke S."/>
            <person name="Chen Y.-Y."/>
            <person name="Wu W.-L."/>
            <person name="Hsu J.-L."/>
            <person name="Lin Y.-F."/>
            <person name="Huang M.-D."/>
            <person name="Li C.-Y."/>
            <person name="Huang L."/>
            <person name="Wang Z.-W."/>
            <person name="Zhao X."/>
            <person name="Zhong W.-Y."/>
            <person name="Peng D.-H."/>
            <person name="Ahmad S."/>
            <person name="Lan S."/>
            <person name="Zhang J.-S."/>
            <person name="Tsai W.-C."/>
            <person name="Van De Peer Y."/>
            <person name="Liu Z.-J."/>
        </authorList>
    </citation>
    <scope>NUCLEOTIDE SEQUENCE</scope>
    <source>
        <strain evidence="3">CP</strain>
        <tissue evidence="3">Leaves</tissue>
    </source>
</reference>
<feature type="region of interest" description="Disordered" evidence="1">
    <location>
        <begin position="39"/>
        <end position="58"/>
    </location>
</feature>
<feature type="transmembrane region" description="Helical" evidence="2">
    <location>
        <begin position="136"/>
        <end position="152"/>
    </location>
</feature>
<gene>
    <name evidence="3" type="ORF">QJS10_CPB04g00691</name>
</gene>
<keyword evidence="4" id="KW-1185">Reference proteome</keyword>
<evidence type="ECO:0000313" key="3">
    <source>
        <dbReference type="EMBL" id="KAK1319631.1"/>
    </source>
</evidence>
<feature type="transmembrane region" description="Helical" evidence="2">
    <location>
        <begin position="111"/>
        <end position="130"/>
    </location>
</feature>